<dbReference type="Proteomes" id="UP001602013">
    <property type="component" value="Unassembled WGS sequence"/>
</dbReference>
<accession>A0ABW6T109</accession>
<feature type="transmembrane region" description="Helical" evidence="1">
    <location>
        <begin position="57"/>
        <end position="77"/>
    </location>
</feature>
<evidence type="ECO:0000313" key="2">
    <source>
        <dbReference type="EMBL" id="MFF3669688.1"/>
    </source>
</evidence>
<keyword evidence="3" id="KW-1185">Reference proteome</keyword>
<proteinExistence type="predicted"/>
<feature type="transmembrane region" description="Helical" evidence="1">
    <location>
        <begin position="97"/>
        <end position="113"/>
    </location>
</feature>
<dbReference type="EMBL" id="JBIASD010000023">
    <property type="protein sequence ID" value="MFF3669688.1"/>
    <property type="molecule type" value="Genomic_DNA"/>
</dbReference>
<gene>
    <name evidence="2" type="ORF">ACFYXI_29275</name>
</gene>
<feature type="transmembrane region" description="Helical" evidence="1">
    <location>
        <begin position="119"/>
        <end position="139"/>
    </location>
</feature>
<evidence type="ECO:0000313" key="3">
    <source>
        <dbReference type="Proteomes" id="UP001602013"/>
    </source>
</evidence>
<comment type="caution">
    <text evidence="2">The sequence shown here is derived from an EMBL/GenBank/DDBJ whole genome shotgun (WGS) entry which is preliminary data.</text>
</comment>
<keyword evidence="1" id="KW-0812">Transmembrane</keyword>
<name>A0ABW6T109_9ACTN</name>
<reference evidence="2 3" key="1">
    <citation type="submission" date="2024-10" db="EMBL/GenBank/DDBJ databases">
        <title>The Natural Products Discovery Center: Release of the First 8490 Sequenced Strains for Exploring Actinobacteria Biosynthetic Diversity.</title>
        <authorList>
            <person name="Kalkreuter E."/>
            <person name="Kautsar S.A."/>
            <person name="Yang D."/>
            <person name="Bader C.D."/>
            <person name="Teijaro C.N."/>
            <person name="Fluegel L."/>
            <person name="Davis C.M."/>
            <person name="Simpson J.R."/>
            <person name="Lauterbach L."/>
            <person name="Steele A.D."/>
            <person name="Gui C."/>
            <person name="Meng S."/>
            <person name="Li G."/>
            <person name="Viehrig K."/>
            <person name="Ye F."/>
            <person name="Su P."/>
            <person name="Kiefer A.F."/>
            <person name="Nichols A."/>
            <person name="Cepeda A.J."/>
            <person name="Yan W."/>
            <person name="Fan B."/>
            <person name="Jiang Y."/>
            <person name="Adhikari A."/>
            <person name="Zheng C.-J."/>
            <person name="Schuster L."/>
            <person name="Cowan T.M."/>
            <person name="Smanski M.J."/>
            <person name="Chevrette M.G."/>
            <person name="De Carvalho L.P.S."/>
            <person name="Shen B."/>
        </authorList>
    </citation>
    <scope>NUCLEOTIDE SEQUENCE [LARGE SCALE GENOMIC DNA]</scope>
    <source>
        <strain evidence="2 3">NPDC002173</strain>
    </source>
</reference>
<dbReference type="RefSeq" id="WP_387415962.1">
    <property type="nucleotide sequence ID" value="NZ_JBIASD010000023.1"/>
</dbReference>
<keyword evidence="1" id="KW-1133">Transmembrane helix</keyword>
<feature type="transmembrane region" description="Helical" evidence="1">
    <location>
        <begin position="33"/>
        <end position="51"/>
    </location>
</feature>
<sequence length="152" mass="16634">MERDKDALRPSPEEAAAALKAAQQARSAGYTPIPAWFFPTLGLLVGGVLMLQALHEIVSLALIVALVVGYLAIERVYNKQVDRSGVAPRELTMRQQLVLAAPLLLLWIAGQLLDDRWGPVLWVVIAVTGACWTIGYGILHNRRARERARASA</sequence>
<keyword evidence="1" id="KW-0472">Membrane</keyword>
<organism evidence="2 3">
    <name type="scientific">Microtetraspora malaysiensis</name>
    <dbReference type="NCBI Taxonomy" id="161358"/>
    <lineage>
        <taxon>Bacteria</taxon>
        <taxon>Bacillati</taxon>
        <taxon>Actinomycetota</taxon>
        <taxon>Actinomycetes</taxon>
        <taxon>Streptosporangiales</taxon>
        <taxon>Streptosporangiaceae</taxon>
        <taxon>Microtetraspora</taxon>
    </lineage>
</organism>
<protein>
    <submittedName>
        <fullName evidence="2">Uncharacterized protein</fullName>
    </submittedName>
</protein>
<evidence type="ECO:0000256" key="1">
    <source>
        <dbReference type="SAM" id="Phobius"/>
    </source>
</evidence>